<feature type="compositionally biased region" description="Basic residues" evidence="1">
    <location>
        <begin position="189"/>
        <end position="199"/>
    </location>
</feature>
<accession>A0A1J5TUC1</accession>
<evidence type="ECO:0000313" key="2">
    <source>
        <dbReference type="EMBL" id="OIR17388.1"/>
    </source>
</evidence>
<protein>
    <submittedName>
        <fullName evidence="2">Uncharacterized protein</fullName>
    </submittedName>
</protein>
<dbReference type="AlphaFoldDB" id="A0A1J5TUC1"/>
<dbReference type="EMBL" id="MLJW01000005">
    <property type="protein sequence ID" value="OIR17388.1"/>
    <property type="molecule type" value="Genomic_DNA"/>
</dbReference>
<sequence length="199" mass="22775">MRIKSNWFKEGRAHTPQEISDALAFVVSRIANNALNNTRKAKFEIETGPQYFDFLAEFLMFLVLSADRIAYRTLAEADRQIFTGNLANRVAETYAENRSRLLVGDLKQCKQDFIDLLNQRAGEYADFSYDENGPSYAFYRYLAYCIGGIMNDADSGWIIDQIISFEAPEAIQMVDKTLRGLNETEPRQPRRRRATSSGD</sequence>
<feature type="compositionally biased region" description="Basic and acidic residues" evidence="1">
    <location>
        <begin position="178"/>
        <end position="188"/>
    </location>
</feature>
<comment type="caution">
    <text evidence="2">The sequence shown here is derived from an EMBL/GenBank/DDBJ whole genome shotgun (WGS) entry which is preliminary data.</text>
</comment>
<evidence type="ECO:0000256" key="1">
    <source>
        <dbReference type="SAM" id="MobiDB-lite"/>
    </source>
</evidence>
<proteinExistence type="predicted"/>
<organism evidence="2">
    <name type="scientific">mine drainage metagenome</name>
    <dbReference type="NCBI Taxonomy" id="410659"/>
    <lineage>
        <taxon>unclassified sequences</taxon>
        <taxon>metagenomes</taxon>
        <taxon>ecological metagenomes</taxon>
    </lineage>
</organism>
<gene>
    <name evidence="2" type="ORF">GALL_24150</name>
</gene>
<reference evidence="2" key="1">
    <citation type="submission" date="2016-10" db="EMBL/GenBank/DDBJ databases">
        <title>Sequence of Gallionella enrichment culture.</title>
        <authorList>
            <person name="Poehlein A."/>
            <person name="Muehling M."/>
            <person name="Daniel R."/>
        </authorList>
    </citation>
    <scope>NUCLEOTIDE SEQUENCE</scope>
</reference>
<feature type="region of interest" description="Disordered" evidence="1">
    <location>
        <begin position="178"/>
        <end position="199"/>
    </location>
</feature>
<name>A0A1J5TUC1_9ZZZZ</name>